<comment type="caution">
    <text evidence="1">The sequence shown here is derived from an EMBL/GenBank/DDBJ whole genome shotgun (WGS) entry which is preliminary data.</text>
</comment>
<name>A0ACB9CB23_9ASTR</name>
<evidence type="ECO:0000313" key="2">
    <source>
        <dbReference type="Proteomes" id="UP001056120"/>
    </source>
</evidence>
<proteinExistence type="predicted"/>
<protein>
    <submittedName>
        <fullName evidence="1">Uncharacterized protein</fullName>
    </submittedName>
</protein>
<gene>
    <name evidence="1" type="ORF">L1987_62643</name>
</gene>
<dbReference type="EMBL" id="CM042038">
    <property type="protein sequence ID" value="KAI3731455.1"/>
    <property type="molecule type" value="Genomic_DNA"/>
</dbReference>
<dbReference type="Proteomes" id="UP001056120">
    <property type="component" value="Linkage Group LG21"/>
</dbReference>
<evidence type="ECO:0000313" key="1">
    <source>
        <dbReference type="EMBL" id="KAI3731455.1"/>
    </source>
</evidence>
<keyword evidence="2" id="KW-1185">Reference proteome</keyword>
<organism evidence="1 2">
    <name type="scientific">Smallanthus sonchifolius</name>
    <dbReference type="NCBI Taxonomy" id="185202"/>
    <lineage>
        <taxon>Eukaryota</taxon>
        <taxon>Viridiplantae</taxon>
        <taxon>Streptophyta</taxon>
        <taxon>Embryophyta</taxon>
        <taxon>Tracheophyta</taxon>
        <taxon>Spermatophyta</taxon>
        <taxon>Magnoliopsida</taxon>
        <taxon>eudicotyledons</taxon>
        <taxon>Gunneridae</taxon>
        <taxon>Pentapetalae</taxon>
        <taxon>asterids</taxon>
        <taxon>campanulids</taxon>
        <taxon>Asterales</taxon>
        <taxon>Asteraceae</taxon>
        <taxon>Asteroideae</taxon>
        <taxon>Heliantheae alliance</taxon>
        <taxon>Millerieae</taxon>
        <taxon>Smallanthus</taxon>
    </lineage>
</organism>
<accession>A0ACB9CB23</accession>
<reference evidence="2" key="1">
    <citation type="journal article" date="2022" name="Mol. Ecol. Resour.">
        <title>The genomes of chicory, endive, great burdock and yacon provide insights into Asteraceae palaeo-polyploidization history and plant inulin production.</title>
        <authorList>
            <person name="Fan W."/>
            <person name="Wang S."/>
            <person name="Wang H."/>
            <person name="Wang A."/>
            <person name="Jiang F."/>
            <person name="Liu H."/>
            <person name="Zhao H."/>
            <person name="Xu D."/>
            <person name="Zhang Y."/>
        </authorList>
    </citation>
    <scope>NUCLEOTIDE SEQUENCE [LARGE SCALE GENOMIC DNA]</scope>
    <source>
        <strain evidence="2">cv. Yunnan</strain>
    </source>
</reference>
<sequence length="149" mass="16901">MGTNQVVVTPFPSTGHINPLLNLCHLLSSRSGLTVVVTEEWHRIFGSDSKPDYIQFATIPNNVIPSEPEPSNNRDNIDFFLSVESEMETQFNRLLDTMAVKFIIADLSLGQKTFDLSKIRNIPVAAYWPPRLSFCVLCYLMIVHYIQTI</sequence>
<reference evidence="1 2" key="2">
    <citation type="journal article" date="2022" name="Mol. Ecol. Resour.">
        <title>The genomes of chicory, endive, great burdock and yacon provide insights into Asteraceae paleo-polyploidization history and plant inulin production.</title>
        <authorList>
            <person name="Fan W."/>
            <person name="Wang S."/>
            <person name="Wang H."/>
            <person name="Wang A."/>
            <person name="Jiang F."/>
            <person name="Liu H."/>
            <person name="Zhao H."/>
            <person name="Xu D."/>
            <person name="Zhang Y."/>
        </authorList>
    </citation>
    <scope>NUCLEOTIDE SEQUENCE [LARGE SCALE GENOMIC DNA]</scope>
    <source>
        <strain evidence="2">cv. Yunnan</strain>
        <tissue evidence="1">Leaves</tissue>
    </source>
</reference>